<dbReference type="AlphaFoldDB" id="A0A0S2K0I1"/>
<proteinExistence type="predicted"/>
<protein>
    <submittedName>
        <fullName evidence="1">Uncharacterized protein</fullName>
    </submittedName>
</protein>
<dbReference type="RefSeq" id="WP_169792717.1">
    <property type="nucleotide sequence ID" value="NZ_CP013187.1"/>
</dbReference>
<dbReference type="KEGG" id="pphe:PP2015_1259"/>
<dbReference type="EMBL" id="CP013187">
    <property type="protein sequence ID" value="ALO41773.1"/>
    <property type="molecule type" value="Genomic_DNA"/>
</dbReference>
<accession>A0A0S2K0I1</accession>
<dbReference type="PATRIC" id="fig|161398.10.peg.1282"/>
<sequence length="51" mass="5833">MSKTLCEWKRKDIESKLSQLADIVSPSHFICKKCARSASDKKYLCKGTKLK</sequence>
<keyword evidence="2" id="KW-1185">Reference proteome</keyword>
<name>A0A0S2K0I1_9GAMM</name>
<evidence type="ECO:0000313" key="2">
    <source>
        <dbReference type="Proteomes" id="UP000061457"/>
    </source>
</evidence>
<dbReference type="Proteomes" id="UP000061457">
    <property type="component" value="Chromosome I"/>
</dbReference>
<gene>
    <name evidence="1" type="ORF">PP2015_1259</name>
</gene>
<evidence type="ECO:0000313" key="1">
    <source>
        <dbReference type="EMBL" id="ALO41773.1"/>
    </source>
</evidence>
<organism evidence="1 2">
    <name type="scientific">Pseudoalteromonas phenolica</name>
    <dbReference type="NCBI Taxonomy" id="161398"/>
    <lineage>
        <taxon>Bacteria</taxon>
        <taxon>Pseudomonadati</taxon>
        <taxon>Pseudomonadota</taxon>
        <taxon>Gammaproteobacteria</taxon>
        <taxon>Alteromonadales</taxon>
        <taxon>Pseudoalteromonadaceae</taxon>
        <taxon>Pseudoalteromonas</taxon>
    </lineage>
</organism>
<reference evidence="2" key="1">
    <citation type="submission" date="2015-11" db="EMBL/GenBank/DDBJ databases">
        <authorList>
            <person name="Kim K.M."/>
        </authorList>
    </citation>
    <scope>NUCLEOTIDE SEQUENCE [LARGE SCALE GENOMIC DNA]</scope>
    <source>
        <strain evidence="2">KCTC 12086</strain>
    </source>
</reference>